<gene>
    <name evidence="2" type="ORF">MNOR_LOCUS15025</name>
</gene>
<evidence type="ECO:0000313" key="3">
    <source>
        <dbReference type="Proteomes" id="UP001497623"/>
    </source>
</evidence>
<feature type="region of interest" description="Disordered" evidence="1">
    <location>
        <begin position="246"/>
        <end position="430"/>
    </location>
</feature>
<proteinExistence type="predicted"/>
<feature type="compositionally biased region" description="Basic residues" evidence="1">
    <location>
        <begin position="380"/>
        <end position="390"/>
    </location>
</feature>
<protein>
    <submittedName>
        <fullName evidence="2">Uncharacterized protein</fullName>
    </submittedName>
</protein>
<feature type="compositionally biased region" description="Polar residues" evidence="1">
    <location>
        <begin position="349"/>
        <end position="364"/>
    </location>
</feature>
<feature type="compositionally biased region" description="Polar residues" evidence="1">
    <location>
        <begin position="294"/>
        <end position="330"/>
    </location>
</feature>
<dbReference type="AlphaFoldDB" id="A0AAV2QSW7"/>
<dbReference type="Proteomes" id="UP001497623">
    <property type="component" value="Unassembled WGS sequence"/>
</dbReference>
<feature type="compositionally biased region" description="Basic and acidic residues" evidence="1">
    <location>
        <begin position="496"/>
        <end position="505"/>
    </location>
</feature>
<comment type="caution">
    <text evidence="2">The sequence shown here is derived from an EMBL/GenBank/DDBJ whole genome shotgun (WGS) entry which is preliminary data.</text>
</comment>
<accession>A0AAV2QSW7</accession>
<dbReference type="EMBL" id="CAXKWB010009227">
    <property type="protein sequence ID" value="CAL4093965.1"/>
    <property type="molecule type" value="Genomic_DNA"/>
</dbReference>
<feature type="compositionally biased region" description="Low complexity" evidence="1">
    <location>
        <begin position="264"/>
        <end position="281"/>
    </location>
</feature>
<sequence length="583" mass="64954">MYVKMKATLQQLGVDQQKKANSSLSSIIFLQKDQIIKGHPFSSGNSVVTTISRFDTSFIILVMVYDGWGGQLYVPLRSKKSRLLQLRSKIQKLKKKKDPLPPKGGFAKRMVMGPKHDIRHFLEVRIERKNSVQFNNIEAERLKERPPWVDINENTNVRESSATTSGIVVVTHDVAQNRFSCNLTLSSRGQVSNLLNDIQPRLERGGFAKRAHGYGFMKNINTLDQNLISNVNSKKVKRSQGVKYNFSKSKSDREKELGAVQQYRSRSITSSRNSSRSASRLQRLKERPPWVDINENTNVRESSATTSGIVSATECSPDSSGSIPLDQSGSRLPPISGDPRRRTEPLQLQVLSTSPENADTSSSPVRRHRHKTKDGEERRTVRHRRGRRSPRLSIDEDNPHTPPHTPTPSPPTTPEPTLPQDKVTHPGHADQLRRQRLAAELKEAQMHDNDSNKESSTEADTEESPDISPRKDVSGDVRASSQSSQKTEASLIEQFPPRERRKLEDGSSGSSDSGNTPPPIKQPLSTPEVRAPSVLSRVDSPAPSRTDTRRHWTIGASDIRRGTGLIKIAVGGPYETSRGAITP</sequence>
<reference evidence="2 3" key="1">
    <citation type="submission" date="2024-05" db="EMBL/GenBank/DDBJ databases">
        <authorList>
            <person name="Wallberg A."/>
        </authorList>
    </citation>
    <scope>NUCLEOTIDE SEQUENCE [LARGE SCALE GENOMIC DNA]</scope>
</reference>
<name>A0AAV2QSW7_MEGNR</name>
<feature type="compositionally biased region" description="Basic and acidic residues" evidence="1">
    <location>
        <begin position="443"/>
        <end position="456"/>
    </location>
</feature>
<evidence type="ECO:0000313" key="2">
    <source>
        <dbReference type="EMBL" id="CAL4093965.1"/>
    </source>
</evidence>
<evidence type="ECO:0000256" key="1">
    <source>
        <dbReference type="SAM" id="MobiDB-lite"/>
    </source>
</evidence>
<feature type="region of interest" description="Disordered" evidence="1">
    <location>
        <begin position="443"/>
        <end position="551"/>
    </location>
</feature>
<feature type="compositionally biased region" description="Pro residues" evidence="1">
    <location>
        <begin position="400"/>
        <end position="417"/>
    </location>
</feature>
<keyword evidence="3" id="KW-1185">Reference proteome</keyword>
<feature type="non-terminal residue" evidence="2">
    <location>
        <position position="583"/>
    </location>
</feature>
<feature type="compositionally biased region" description="Polar residues" evidence="1">
    <location>
        <begin position="479"/>
        <end position="488"/>
    </location>
</feature>
<organism evidence="2 3">
    <name type="scientific">Meganyctiphanes norvegica</name>
    <name type="common">Northern krill</name>
    <name type="synonym">Thysanopoda norvegica</name>
    <dbReference type="NCBI Taxonomy" id="48144"/>
    <lineage>
        <taxon>Eukaryota</taxon>
        <taxon>Metazoa</taxon>
        <taxon>Ecdysozoa</taxon>
        <taxon>Arthropoda</taxon>
        <taxon>Crustacea</taxon>
        <taxon>Multicrustacea</taxon>
        <taxon>Malacostraca</taxon>
        <taxon>Eumalacostraca</taxon>
        <taxon>Eucarida</taxon>
        <taxon>Euphausiacea</taxon>
        <taxon>Euphausiidae</taxon>
        <taxon>Meganyctiphanes</taxon>
    </lineage>
</organism>